<comment type="caution">
    <text evidence="2">The sequence shown here is derived from an EMBL/GenBank/DDBJ whole genome shotgun (WGS) entry which is preliminary data.</text>
</comment>
<accession>A0A5N6LU13</accession>
<feature type="compositionally biased region" description="Basic and acidic residues" evidence="1">
    <location>
        <begin position="43"/>
        <end position="56"/>
    </location>
</feature>
<protein>
    <submittedName>
        <fullName evidence="2">Uncharacterized protein</fullName>
    </submittedName>
</protein>
<keyword evidence="3" id="KW-1185">Reference proteome</keyword>
<sequence length="113" mass="12628">MGLGQGRQRLHIVAHDDGCTPLLMARSTKVGAALEVNGDGGEVDDKTQKSNKKVPEEATFTGGRLHRESHSEEKNVWFDRVRRMELGDNEGQESTSDKFLLFLLLEECCKIID</sequence>
<evidence type="ECO:0000313" key="3">
    <source>
        <dbReference type="Proteomes" id="UP000326396"/>
    </source>
</evidence>
<gene>
    <name evidence="2" type="ORF">E3N88_38455</name>
</gene>
<feature type="region of interest" description="Disordered" evidence="1">
    <location>
        <begin position="36"/>
        <end position="57"/>
    </location>
</feature>
<reference evidence="2 3" key="1">
    <citation type="submission" date="2019-05" db="EMBL/GenBank/DDBJ databases">
        <title>Mikania micrantha, genome provides insights into the molecular mechanism of rapid growth.</title>
        <authorList>
            <person name="Liu B."/>
        </authorList>
    </citation>
    <scope>NUCLEOTIDE SEQUENCE [LARGE SCALE GENOMIC DNA]</scope>
    <source>
        <strain evidence="2">NLD-2019</strain>
        <tissue evidence="2">Leaf</tissue>
    </source>
</reference>
<dbReference type="EMBL" id="SZYD01000018">
    <property type="protein sequence ID" value="KAD2805078.1"/>
    <property type="molecule type" value="Genomic_DNA"/>
</dbReference>
<name>A0A5N6LU13_9ASTR</name>
<evidence type="ECO:0000313" key="2">
    <source>
        <dbReference type="EMBL" id="KAD2805078.1"/>
    </source>
</evidence>
<dbReference type="Proteomes" id="UP000326396">
    <property type="component" value="Linkage Group LG8"/>
</dbReference>
<organism evidence="2 3">
    <name type="scientific">Mikania micrantha</name>
    <name type="common">bitter vine</name>
    <dbReference type="NCBI Taxonomy" id="192012"/>
    <lineage>
        <taxon>Eukaryota</taxon>
        <taxon>Viridiplantae</taxon>
        <taxon>Streptophyta</taxon>
        <taxon>Embryophyta</taxon>
        <taxon>Tracheophyta</taxon>
        <taxon>Spermatophyta</taxon>
        <taxon>Magnoliopsida</taxon>
        <taxon>eudicotyledons</taxon>
        <taxon>Gunneridae</taxon>
        <taxon>Pentapetalae</taxon>
        <taxon>asterids</taxon>
        <taxon>campanulids</taxon>
        <taxon>Asterales</taxon>
        <taxon>Asteraceae</taxon>
        <taxon>Asteroideae</taxon>
        <taxon>Heliantheae alliance</taxon>
        <taxon>Eupatorieae</taxon>
        <taxon>Mikania</taxon>
    </lineage>
</organism>
<dbReference type="AlphaFoldDB" id="A0A5N6LU13"/>
<proteinExistence type="predicted"/>
<evidence type="ECO:0000256" key="1">
    <source>
        <dbReference type="SAM" id="MobiDB-lite"/>
    </source>
</evidence>